<gene>
    <name evidence="1" type="ORF">FFZ77_29615</name>
</gene>
<dbReference type="EMBL" id="VDEQ01000349">
    <property type="protein sequence ID" value="MQS39590.1"/>
    <property type="molecule type" value="Genomic_DNA"/>
</dbReference>
<dbReference type="RefSeq" id="WP_153487075.1">
    <property type="nucleotide sequence ID" value="NZ_VDEQ01000349.1"/>
</dbReference>
<evidence type="ECO:0008006" key="3">
    <source>
        <dbReference type="Google" id="ProtNLM"/>
    </source>
</evidence>
<accession>A0ABW9P1W8</accession>
<keyword evidence="2" id="KW-1185">Reference proteome</keyword>
<name>A0ABW9P1W8_9ACTN</name>
<sequence>MNTLSERTELIAREVLRLEHQAWNDDTKPKGARLGRSQRSALNTRRKALRWALHVLVTGERAETPGDAVEALLETLSASLATPSDVWRYETTARADL</sequence>
<evidence type="ECO:0000313" key="1">
    <source>
        <dbReference type="EMBL" id="MQS39590.1"/>
    </source>
</evidence>
<dbReference type="Proteomes" id="UP000460558">
    <property type="component" value="Unassembled WGS sequence"/>
</dbReference>
<evidence type="ECO:0000313" key="2">
    <source>
        <dbReference type="Proteomes" id="UP000460558"/>
    </source>
</evidence>
<organism evidence="1 2">
    <name type="scientific">Streptomyces katsurahamanus</name>
    <dbReference type="NCBI Taxonomy" id="2577098"/>
    <lineage>
        <taxon>Bacteria</taxon>
        <taxon>Bacillati</taxon>
        <taxon>Actinomycetota</taxon>
        <taxon>Actinomycetes</taxon>
        <taxon>Kitasatosporales</taxon>
        <taxon>Streptomycetaceae</taxon>
        <taxon>Streptomyces</taxon>
    </lineage>
</organism>
<proteinExistence type="predicted"/>
<protein>
    <recommendedName>
        <fullName evidence="3">Transposase</fullName>
    </recommendedName>
</protein>
<reference evidence="1 2" key="1">
    <citation type="submission" date="2019-06" db="EMBL/GenBank/DDBJ databases">
        <title>Comparative genomics and metabolomics analyses of clavulanic acid producing Streptomyces species provides insight into specialized metabolism and evolution of beta-lactam biosynthetic gene clusters.</title>
        <authorList>
            <person name="Moore M.A."/>
            <person name="Cruz-Morales P."/>
            <person name="Barona Gomez F."/>
            <person name="Kapil T."/>
        </authorList>
    </citation>
    <scope>NUCLEOTIDE SEQUENCE [LARGE SCALE GENOMIC DNA]</scope>
    <source>
        <strain evidence="1 2">T-272</strain>
    </source>
</reference>
<comment type="caution">
    <text evidence="1">The sequence shown here is derived from an EMBL/GenBank/DDBJ whole genome shotgun (WGS) entry which is preliminary data.</text>
</comment>